<dbReference type="PANTHER" id="PTHR32251:SF15">
    <property type="entry name" value="3-OXO-5-ALPHA-STEROID 4-DEHYDROGENASE (DUF1295)"/>
    <property type="match status" value="1"/>
</dbReference>
<dbReference type="Pfam" id="PF06966">
    <property type="entry name" value="DUF1295"/>
    <property type="match status" value="1"/>
</dbReference>
<gene>
    <name evidence="2" type="ORF">ASPWEDRAFT_60025</name>
</gene>
<dbReference type="EMBL" id="KV878212">
    <property type="protein sequence ID" value="OJJ35829.1"/>
    <property type="molecule type" value="Genomic_DNA"/>
</dbReference>
<dbReference type="Proteomes" id="UP000184383">
    <property type="component" value="Unassembled WGS sequence"/>
</dbReference>
<feature type="transmembrane region" description="Helical" evidence="1">
    <location>
        <begin position="206"/>
        <end position="225"/>
    </location>
</feature>
<dbReference type="PROSITE" id="PS50244">
    <property type="entry name" value="S5A_REDUCTASE"/>
    <property type="match status" value="1"/>
</dbReference>
<keyword evidence="3" id="KW-1185">Reference proteome</keyword>
<dbReference type="GeneID" id="63754340"/>
<reference evidence="3" key="1">
    <citation type="journal article" date="2017" name="Genome Biol.">
        <title>Comparative genomics reveals high biological diversity and specific adaptations in the industrially and medically important fungal genus Aspergillus.</title>
        <authorList>
            <person name="de Vries R.P."/>
            <person name="Riley R."/>
            <person name="Wiebenga A."/>
            <person name="Aguilar-Osorio G."/>
            <person name="Amillis S."/>
            <person name="Uchima C.A."/>
            <person name="Anderluh G."/>
            <person name="Asadollahi M."/>
            <person name="Askin M."/>
            <person name="Barry K."/>
            <person name="Battaglia E."/>
            <person name="Bayram O."/>
            <person name="Benocci T."/>
            <person name="Braus-Stromeyer S.A."/>
            <person name="Caldana C."/>
            <person name="Canovas D."/>
            <person name="Cerqueira G.C."/>
            <person name="Chen F."/>
            <person name="Chen W."/>
            <person name="Choi C."/>
            <person name="Clum A."/>
            <person name="Dos Santos R.A."/>
            <person name="Damasio A.R."/>
            <person name="Diallinas G."/>
            <person name="Emri T."/>
            <person name="Fekete E."/>
            <person name="Flipphi M."/>
            <person name="Freyberg S."/>
            <person name="Gallo A."/>
            <person name="Gournas C."/>
            <person name="Habgood R."/>
            <person name="Hainaut M."/>
            <person name="Harispe M.L."/>
            <person name="Henrissat B."/>
            <person name="Hilden K.S."/>
            <person name="Hope R."/>
            <person name="Hossain A."/>
            <person name="Karabika E."/>
            <person name="Karaffa L."/>
            <person name="Karanyi Z."/>
            <person name="Krasevec N."/>
            <person name="Kuo A."/>
            <person name="Kusch H."/>
            <person name="LaButti K."/>
            <person name="Lagendijk E.L."/>
            <person name="Lapidus A."/>
            <person name="Levasseur A."/>
            <person name="Lindquist E."/>
            <person name="Lipzen A."/>
            <person name="Logrieco A.F."/>
            <person name="MacCabe A."/>
            <person name="Maekelae M.R."/>
            <person name="Malavazi I."/>
            <person name="Melin P."/>
            <person name="Meyer V."/>
            <person name="Mielnichuk N."/>
            <person name="Miskei M."/>
            <person name="Molnar A.P."/>
            <person name="Mule G."/>
            <person name="Ngan C.Y."/>
            <person name="Orejas M."/>
            <person name="Orosz E."/>
            <person name="Ouedraogo J.P."/>
            <person name="Overkamp K.M."/>
            <person name="Park H.-S."/>
            <person name="Perrone G."/>
            <person name="Piumi F."/>
            <person name="Punt P.J."/>
            <person name="Ram A.F."/>
            <person name="Ramon A."/>
            <person name="Rauscher S."/>
            <person name="Record E."/>
            <person name="Riano-Pachon D.M."/>
            <person name="Robert V."/>
            <person name="Roehrig J."/>
            <person name="Ruller R."/>
            <person name="Salamov A."/>
            <person name="Salih N.S."/>
            <person name="Samson R.A."/>
            <person name="Sandor E."/>
            <person name="Sanguinetti M."/>
            <person name="Schuetze T."/>
            <person name="Sepcic K."/>
            <person name="Shelest E."/>
            <person name="Sherlock G."/>
            <person name="Sophianopoulou V."/>
            <person name="Squina F.M."/>
            <person name="Sun H."/>
            <person name="Susca A."/>
            <person name="Todd R.B."/>
            <person name="Tsang A."/>
            <person name="Unkles S.E."/>
            <person name="van de Wiele N."/>
            <person name="van Rossen-Uffink D."/>
            <person name="Oliveira J.V."/>
            <person name="Vesth T.C."/>
            <person name="Visser J."/>
            <person name="Yu J.-H."/>
            <person name="Zhou M."/>
            <person name="Andersen M.R."/>
            <person name="Archer D.B."/>
            <person name="Baker S.E."/>
            <person name="Benoit I."/>
            <person name="Brakhage A.A."/>
            <person name="Braus G.H."/>
            <person name="Fischer R."/>
            <person name="Frisvad J.C."/>
            <person name="Goldman G.H."/>
            <person name="Houbraken J."/>
            <person name="Oakley B."/>
            <person name="Pocsi I."/>
            <person name="Scazzocchio C."/>
            <person name="Seiboth B."/>
            <person name="vanKuyk P.A."/>
            <person name="Wortman J."/>
            <person name="Dyer P.S."/>
            <person name="Grigoriev I.V."/>
        </authorList>
    </citation>
    <scope>NUCLEOTIDE SEQUENCE [LARGE SCALE GENOMIC DNA]</scope>
    <source>
        <strain evidence="3">DTO 134E9</strain>
    </source>
</reference>
<evidence type="ECO:0000256" key="1">
    <source>
        <dbReference type="SAM" id="Phobius"/>
    </source>
</evidence>
<feature type="transmembrane region" description="Helical" evidence="1">
    <location>
        <begin position="104"/>
        <end position="126"/>
    </location>
</feature>
<evidence type="ECO:0000313" key="2">
    <source>
        <dbReference type="EMBL" id="OJJ35829.1"/>
    </source>
</evidence>
<keyword evidence="1" id="KW-0812">Transmembrane</keyword>
<feature type="transmembrane region" description="Helical" evidence="1">
    <location>
        <begin position="146"/>
        <end position="164"/>
    </location>
</feature>
<proteinExistence type="predicted"/>
<evidence type="ECO:0000313" key="3">
    <source>
        <dbReference type="Proteomes" id="UP000184383"/>
    </source>
</evidence>
<dbReference type="VEuPathDB" id="FungiDB:ASPWEDRAFT_60025"/>
<dbReference type="InterPro" id="IPR010721">
    <property type="entry name" value="UstE-like"/>
</dbReference>
<accession>A0A1L9RLL0</accession>
<keyword evidence="1" id="KW-0472">Membrane</keyword>
<dbReference type="RefSeq" id="XP_040689505.1">
    <property type="nucleotide sequence ID" value="XM_040838492.1"/>
</dbReference>
<dbReference type="AlphaFoldDB" id="A0A1L9RLL0"/>
<name>A0A1L9RLL0_ASPWE</name>
<dbReference type="GO" id="GO:0016020">
    <property type="term" value="C:membrane"/>
    <property type="evidence" value="ECO:0007669"/>
    <property type="project" value="TreeGrafter"/>
</dbReference>
<organism evidence="2 3">
    <name type="scientific">Aspergillus wentii DTO 134E9</name>
    <dbReference type="NCBI Taxonomy" id="1073089"/>
    <lineage>
        <taxon>Eukaryota</taxon>
        <taxon>Fungi</taxon>
        <taxon>Dikarya</taxon>
        <taxon>Ascomycota</taxon>
        <taxon>Pezizomycotina</taxon>
        <taxon>Eurotiomycetes</taxon>
        <taxon>Eurotiomycetidae</taxon>
        <taxon>Eurotiales</taxon>
        <taxon>Aspergillaceae</taxon>
        <taxon>Aspergillus</taxon>
        <taxon>Aspergillus subgen. Cremei</taxon>
    </lineage>
</organism>
<keyword evidence="1" id="KW-1133">Transmembrane helix</keyword>
<dbReference type="Gene3D" id="1.20.120.1630">
    <property type="match status" value="1"/>
</dbReference>
<dbReference type="STRING" id="1073089.A0A1L9RLL0"/>
<dbReference type="OrthoDB" id="67965at2759"/>
<sequence length="263" mass="28617">MPKELRDNVSRTKGPSPIGKSIFIGLRAADVFWQYNLLRRSWGMAIIEKLGGHAAPAIQVLHPVGLTGLRPYYDLVSLFSLGSSVKQIAHMALVSEQEMSTGSAVAIAAFNTIFNSVNTLFSLWAVSSPASSISYLSNWKDTLSNPLIAVGVGAYTIGILTEAISEFQRKAFKNDPANKGKPYAGGLFSLARNINYGGYTIWRTGYALATGGIAWGIATFAFYFADFATRGVPVLEEYLTSRYGDAYEEVKSRVPYSLIPGIY</sequence>
<protein>
    <submittedName>
        <fullName evidence="2">Uncharacterized protein</fullName>
    </submittedName>
</protein>
<dbReference type="PANTHER" id="PTHR32251">
    <property type="entry name" value="3-OXO-5-ALPHA-STEROID 4-DEHYDROGENASE"/>
    <property type="match status" value="1"/>
</dbReference>